<dbReference type="OMA" id="RSKWAMA"/>
<protein>
    <recommendedName>
        <fullName evidence="6">Protochlorophyllide reductase</fullName>
    </recommendedName>
</protein>
<dbReference type="PRINTS" id="PR00081">
    <property type="entry name" value="GDHRDH"/>
</dbReference>
<dbReference type="Proteomes" id="UP000751190">
    <property type="component" value="Unassembled WGS sequence"/>
</dbReference>
<accession>A0A8J5X6K8</accession>
<organism evidence="4 5">
    <name type="scientific">Diacronema lutheri</name>
    <name type="common">Unicellular marine alga</name>
    <name type="synonym">Monochrysis lutheri</name>
    <dbReference type="NCBI Taxonomy" id="2081491"/>
    <lineage>
        <taxon>Eukaryota</taxon>
        <taxon>Haptista</taxon>
        <taxon>Haptophyta</taxon>
        <taxon>Pavlovophyceae</taxon>
        <taxon>Pavlovales</taxon>
        <taxon>Pavlovaceae</taxon>
        <taxon>Diacronema</taxon>
    </lineage>
</organism>
<dbReference type="GO" id="GO:0016491">
    <property type="term" value="F:oxidoreductase activity"/>
    <property type="evidence" value="ECO:0007669"/>
    <property type="project" value="UniProtKB-KW"/>
</dbReference>
<sequence>MALFLLVGGAVGGPGLALREVAREARALTLGGILGARDVFANLRLRAERGRAFSAADAGEAAWRRAARGRRGRLAVVTGANAGVGLALAQLLTARGVHVILGCRSPERGRAALAAVRAAARGGARAELLALDLCDGRSVHAFSRAVRARCGHHRPLDLVVANAGVMATPWARTPGAPAAVAGGAPGPPLGGLESQWAANFAGHFLLVRLLWPALGADARVLLLSSVAHHGGFRPDELRRLAADCAPRAPRAPTAPAARGAHRYSPYAAYKRSKWAMAALAPELQRRAATGAQVVCAVHPGLVDTALAFGFFRRFVPAPLLRPLQSALLRTPADAARAVLAALALPPETAAGAYVVDGRVERADRVIVRSAAARAAVWDVASAHVGLPAGTG</sequence>
<dbReference type="AlphaFoldDB" id="A0A8J5X6K8"/>
<gene>
    <name evidence="4" type="ORF">KFE25_014442</name>
</gene>
<dbReference type="Pfam" id="PF00106">
    <property type="entry name" value="adh_short"/>
    <property type="match status" value="1"/>
</dbReference>
<feature type="chain" id="PRO_5035242391" description="Protochlorophyllide reductase" evidence="3">
    <location>
        <begin position="18"/>
        <end position="391"/>
    </location>
</feature>
<comment type="similarity">
    <text evidence="1">Belongs to the short-chain dehydrogenases/reductases (SDR) family.</text>
</comment>
<evidence type="ECO:0000256" key="1">
    <source>
        <dbReference type="ARBA" id="ARBA00006484"/>
    </source>
</evidence>
<name>A0A8J5X6K8_DIALT</name>
<evidence type="ECO:0000313" key="4">
    <source>
        <dbReference type="EMBL" id="KAG8457017.1"/>
    </source>
</evidence>
<dbReference type="Gene3D" id="3.40.50.720">
    <property type="entry name" value="NAD(P)-binding Rossmann-like Domain"/>
    <property type="match status" value="1"/>
</dbReference>
<keyword evidence="3" id="KW-0732">Signal</keyword>
<evidence type="ECO:0000256" key="2">
    <source>
        <dbReference type="ARBA" id="ARBA00023002"/>
    </source>
</evidence>
<reference evidence="4" key="1">
    <citation type="submission" date="2021-05" db="EMBL/GenBank/DDBJ databases">
        <title>The genome of the haptophyte Pavlova lutheri (Diacronema luteri, Pavlovales) - a model for lipid biosynthesis in eukaryotic algae.</title>
        <authorList>
            <person name="Hulatt C.J."/>
            <person name="Posewitz M.C."/>
        </authorList>
    </citation>
    <scope>NUCLEOTIDE SEQUENCE</scope>
    <source>
        <strain evidence="4">NIVA-4/92</strain>
    </source>
</reference>
<dbReference type="InterPro" id="IPR002347">
    <property type="entry name" value="SDR_fam"/>
</dbReference>
<dbReference type="PANTHER" id="PTHR24320:SF286">
    <property type="entry name" value="NAD(P)-BINDING ROSSMANN-FOLD SUPERFAMILY PROTEIN"/>
    <property type="match status" value="1"/>
</dbReference>
<evidence type="ECO:0000313" key="5">
    <source>
        <dbReference type="Proteomes" id="UP000751190"/>
    </source>
</evidence>
<dbReference type="SUPFAM" id="SSF51735">
    <property type="entry name" value="NAD(P)-binding Rossmann-fold domains"/>
    <property type="match status" value="1"/>
</dbReference>
<proteinExistence type="inferred from homology"/>
<evidence type="ECO:0000256" key="3">
    <source>
        <dbReference type="SAM" id="SignalP"/>
    </source>
</evidence>
<keyword evidence="2" id="KW-0560">Oxidoreductase</keyword>
<dbReference type="InterPro" id="IPR036291">
    <property type="entry name" value="NAD(P)-bd_dom_sf"/>
</dbReference>
<comment type="caution">
    <text evidence="4">The sequence shown here is derived from an EMBL/GenBank/DDBJ whole genome shotgun (WGS) entry which is preliminary data.</text>
</comment>
<keyword evidence="5" id="KW-1185">Reference proteome</keyword>
<dbReference type="EMBL" id="JAGTXO010000089">
    <property type="protein sequence ID" value="KAG8457017.1"/>
    <property type="molecule type" value="Genomic_DNA"/>
</dbReference>
<feature type="signal peptide" evidence="3">
    <location>
        <begin position="1"/>
        <end position="17"/>
    </location>
</feature>
<dbReference type="PANTHER" id="PTHR24320">
    <property type="entry name" value="RETINOL DEHYDROGENASE"/>
    <property type="match status" value="1"/>
</dbReference>
<evidence type="ECO:0008006" key="6">
    <source>
        <dbReference type="Google" id="ProtNLM"/>
    </source>
</evidence>
<dbReference type="OrthoDB" id="191139at2759"/>